<dbReference type="RefSeq" id="WP_071316371.1">
    <property type="nucleotide sequence ID" value="NZ_CP063356.2"/>
</dbReference>
<proteinExistence type="predicted"/>
<evidence type="ECO:0000313" key="2">
    <source>
        <dbReference type="EMBL" id="QOY38083.1"/>
    </source>
</evidence>
<dbReference type="EMBL" id="LQXD01000058">
    <property type="protein sequence ID" value="OIJ21057.1"/>
    <property type="molecule type" value="Genomic_DNA"/>
</dbReference>
<keyword evidence="3" id="KW-1185">Reference proteome</keyword>
<protein>
    <submittedName>
        <fullName evidence="1">Uncharacterized protein</fullName>
    </submittedName>
</protein>
<dbReference type="Proteomes" id="UP000180175">
    <property type="component" value="Chromosome"/>
</dbReference>
<reference evidence="2 3" key="3">
    <citation type="journal article" date="2019" name="Int. J. Syst. Evol. Microbiol.">
        <title>Anaerobacillus isosaccharinicus sp. nov., an alkaliphilic bacterium which degrades isosaccharinic acid.</title>
        <authorList>
            <person name="Bassil N.M."/>
            <person name="Lloyd J.R."/>
        </authorList>
    </citation>
    <scope>NUCLEOTIDE SEQUENCE [LARGE SCALE GENOMIC DNA]</scope>
    <source>
        <strain evidence="2 3">NB2006</strain>
    </source>
</reference>
<dbReference type="EMBL" id="CP063356">
    <property type="protein sequence ID" value="QOY38083.1"/>
    <property type="molecule type" value="Genomic_DNA"/>
</dbReference>
<reference evidence="2 3" key="2">
    <citation type="journal article" date="2017" name="Genome Announc.">
        <title>Draft Genome Sequences of Four Alkaliphilic Bacteria Belonging to the Anaerobacillus Genus.</title>
        <authorList>
            <person name="Bassil N.M."/>
            <person name="Lloyd J.R."/>
        </authorList>
    </citation>
    <scope>NUCLEOTIDE SEQUENCE [LARGE SCALE GENOMIC DNA]</scope>
    <source>
        <strain evidence="2 3">NB2006</strain>
    </source>
</reference>
<accession>A0A1S2MB49</accession>
<evidence type="ECO:0000313" key="3">
    <source>
        <dbReference type="Proteomes" id="UP000180175"/>
    </source>
</evidence>
<evidence type="ECO:0000313" key="1">
    <source>
        <dbReference type="EMBL" id="OIJ21057.1"/>
    </source>
</evidence>
<dbReference type="AlphaFoldDB" id="A0A1S2MB49"/>
<dbReference type="OrthoDB" id="2869086at2"/>
<dbReference type="KEGG" id="aia:AWH56_011400"/>
<sequence>MSKRIKVSLVILGLIIVVYSFMAFKETTSLSYNSVDEAFNDFLVKKHGIEDPSDNELGEIAHYEVNNYVFVAYLINNNLSLAQFEKGKHGWQWRNVSNNMNANESSKYTKVDHLKNEIIMYGIIPEKIIENVQQVKVDSFDASIISLNEKIGLWILVSTSNFHSINNINIEYFSSSGSAIQF</sequence>
<name>A0A1S2MB49_9BACI</name>
<reference evidence="2" key="4">
    <citation type="submission" date="2020-10" db="EMBL/GenBank/DDBJ databases">
        <authorList>
            <person name="Bassil N.M."/>
            <person name="Lloyd J.R."/>
        </authorList>
    </citation>
    <scope>NUCLEOTIDE SEQUENCE</scope>
    <source>
        <strain evidence="2">NB2006</strain>
    </source>
</reference>
<gene>
    <name evidence="2" type="ORF">AWH56_011400</name>
    <name evidence="1" type="ORF">AWH56_06575</name>
</gene>
<organism evidence="1 3">
    <name type="scientific">Anaerobacillus isosaccharinicus</name>
    <dbReference type="NCBI Taxonomy" id="1532552"/>
    <lineage>
        <taxon>Bacteria</taxon>
        <taxon>Bacillati</taxon>
        <taxon>Bacillota</taxon>
        <taxon>Bacilli</taxon>
        <taxon>Bacillales</taxon>
        <taxon>Bacillaceae</taxon>
        <taxon>Anaerobacillus</taxon>
    </lineage>
</organism>
<reference evidence="1 3" key="1">
    <citation type="submission" date="2016-10" db="EMBL/GenBank/DDBJ databases">
        <title>Draft genome sequences of four alkaliphilic bacteria belonging to the Anaerobacillus genus.</title>
        <authorList>
            <person name="Bassil N.M."/>
            <person name="Lloyd J.R."/>
        </authorList>
    </citation>
    <scope>NUCLEOTIDE SEQUENCE [LARGE SCALE GENOMIC DNA]</scope>
    <source>
        <strain evidence="1 3">NB2006</strain>
    </source>
</reference>